<dbReference type="VEuPathDB" id="AmoebaDB:NF0042560"/>
<feature type="compositionally biased region" description="Polar residues" evidence="7">
    <location>
        <begin position="117"/>
        <end position="129"/>
    </location>
</feature>
<evidence type="ECO:0000256" key="6">
    <source>
        <dbReference type="SAM" id="Coils"/>
    </source>
</evidence>
<evidence type="ECO:0000256" key="5">
    <source>
        <dbReference type="ARBA" id="ARBA00049660"/>
    </source>
</evidence>
<dbReference type="GO" id="GO:0005886">
    <property type="term" value="C:plasma membrane"/>
    <property type="evidence" value="ECO:0007669"/>
    <property type="project" value="TreeGrafter"/>
</dbReference>
<evidence type="ECO:0000256" key="1">
    <source>
        <dbReference type="ARBA" id="ARBA00004141"/>
    </source>
</evidence>
<dbReference type="OrthoDB" id="4829at2759"/>
<feature type="coiled-coil region" evidence="6">
    <location>
        <begin position="181"/>
        <end position="214"/>
    </location>
</feature>
<dbReference type="Pfam" id="PF01226">
    <property type="entry name" value="Form_Nir_trans"/>
    <property type="match status" value="1"/>
</dbReference>
<keyword evidence="4 8" id="KW-0472">Membrane</keyword>
<feature type="region of interest" description="Disordered" evidence="7">
    <location>
        <begin position="62"/>
        <end position="129"/>
    </location>
</feature>
<evidence type="ECO:0000313" key="9">
    <source>
        <dbReference type="EMBL" id="KAF0978240.1"/>
    </source>
</evidence>
<keyword evidence="6" id="KW-0175">Coiled coil</keyword>
<evidence type="ECO:0008006" key="11">
    <source>
        <dbReference type="Google" id="ProtNLM"/>
    </source>
</evidence>
<feature type="region of interest" description="Disordered" evidence="7">
    <location>
        <begin position="1"/>
        <end position="50"/>
    </location>
</feature>
<name>A0A6A5BX90_NAEFO</name>
<dbReference type="VEuPathDB" id="AmoebaDB:FDP41_002755"/>
<dbReference type="PROSITE" id="PS01006">
    <property type="entry name" value="FORMATE_NITRITE_TP_2"/>
    <property type="match status" value="1"/>
</dbReference>
<sequence>MFHSSQKKTKTKLQDEFEDLEMAGSRPEYIATNNSNGVSMGNTTPLSSSASVNSFSQMLVNVQTSEEDFEQTQTSSSNQRRATTNPSSNTNHPASSMKGGGDPKYNGGTSVEIEMEPSSSSTMNGSTPNSQTIENLNQRLQFYEKAILALMSNSKKGSRLRRIEDELLGKDTEEENPIEAILSAAEQKKQEKKQKAEMEKMKILEQQKQDQEEERQYRCNPHLRQKVMTHTGVKKASKTLDQLILLSLLGGIFIGFGSVSALKTGGNMPGLEKENPGLTKLIFSGVFTVGLTLVIITAIGCNWLVCLAVYTTYGTSRIMEKIMGLFLPILAFVSAGFEHSIANGFFIPLAMMYGSPITLYDFLIGNMFPVVLGNTVGGGVFVGMIFWWVHGKRQERKHILDEWFLDKVKAKITSPFVHVYEKFQEKWNEYLDVRRINKLIKLQEREAREARMRVISEYDDAEDMIA</sequence>
<organism evidence="9 10">
    <name type="scientific">Naegleria fowleri</name>
    <name type="common">Brain eating amoeba</name>
    <dbReference type="NCBI Taxonomy" id="5763"/>
    <lineage>
        <taxon>Eukaryota</taxon>
        <taxon>Discoba</taxon>
        <taxon>Heterolobosea</taxon>
        <taxon>Tetramitia</taxon>
        <taxon>Eutetramitia</taxon>
        <taxon>Vahlkampfiidae</taxon>
        <taxon>Naegleria</taxon>
    </lineage>
</organism>
<keyword evidence="10" id="KW-1185">Reference proteome</keyword>
<protein>
    <recommendedName>
        <fullName evidence="11">Formate/nitrite transporter</fullName>
    </recommendedName>
</protein>
<comment type="similarity">
    <text evidence="5">Belongs to the FNT transporter (TC 1.A.16) family.</text>
</comment>
<feature type="transmembrane region" description="Helical" evidence="8">
    <location>
        <begin position="282"/>
        <end position="310"/>
    </location>
</feature>
<evidence type="ECO:0000256" key="4">
    <source>
        <dbReference type="ARBA" id="ARBA00023136"/>
    </source>
</evidence>
<dbReference type="RefSeq" id="XP_044562953.1">
    <property type="nucleotide sequence ID" value="XM_044705984.1"/>
</dbReference>
<evidence type="ECO:0000256" key="7">
    <source>
        <dbReference type="SAM" id="MobiDB-lite"/>
    </source>
</evidence>
<evidence type="ECO:0000256" key="2">
    <source>
        <dbReference type="ARBA" id="ARBA00022692"/>
    </source>
</evidence>
<dbReference type="PANTHER" id="PTHR30520:SF6">
    <property type="entry name" value="FORMATE_NITRATE FAMILY TRANSPORTER (EUROFUNG)"/>
    <property type="match status" value="1"/>
</dbReference>
<comment type="subcellular location">
    <subcellularLocation>
        <location evidence="1">Membrane</location>
        <topology evidence="1">Multi-pass membrane protein</topology>
    </subcellularLocation>
</comment>
<dbReference type="InterPro" id="IPR024002">
    <property type="entry name" value="For/NO2_transpt_CS"/>
</dbReference>
<comment type="caution">
    <text evidence="9">The sequence shown here is derived from an EMBL/GenBank/DDBJ whole genome shotgun (WGS) entry which is preliminary data.</text>
</comment>
<dbReference type="PANTHER" id="PTHR30520">
    <property type="entry name" value="FORMATE TRANSPORTER-RELATED"/>
    <property type="match status" value="1"/>
</dbReference>
<proteinExistence type="inferred from homology"/>
<feature type="compositionally biased region" description="Polar residues" evidence="7">
    <location>
        <begin position="71"/>
        <end position="94"/>
    </location>
</feature>
<feature type="transmembrane region" description="Helical" evidence="8">
    <location>
        <begin position="243"/>
        <end position="262"/>
    </location>
</feature>
<feature type="transmembrane region" description="Helical" evidence="8">
    <location>
        <begin position="367"/>
        <end position="389"/>
    </location>
</feature>
<accession>A0A6A5BX90</accession>
<dbReference type="InterPro" id="IPR000292">
    <property type="entry name" value="For/NO2_transpt"/>
</dbReference>
<evidence type="ECO:0000256" key="8">
    <source>
        <dbReference type="SAM" id="Phobius"/>
    </source>
</evidence>
<evidence type="ECO:0000256" key="3">
    <source>
        <dbReference type="ARBA" id="ARBA00022989"/>
    </source>
</evidence>
<feature type="compositionally biased region" description="Basic residues" evidence="7">
    <location>
        <begin position="1"/>
        <end position="11"/>
    </location>
</feature>
<dbReference type="GeneID" id="68109973"/>
<dbReference type="GO" id="GO:0015499">
    <property type="term" value="F:formate transmembrane transporter activity"/>
    <property type="evidence" value="ECO:0007669"/>
    <property type="project" value="TreeGrafter"/>
</dbReference>
<keyword evidence="3 8" id="KW-1133">Transmembrane helix</keyword>
<dbReference type="Proteomes" id="UP000444721">
    <property type="component" value="Unassembled WGS sequence"/>
</dbReference>
<feature type="compositionally biased region" description="Polar residues" evidence="7">
    <location>
        <begin position="31"/>
        <end position="50"/>
    </location>
</feature>
<evidence type="ECO:0000313" key="10">
    <source>
        <dbReference type="Proteomes" id="UP000444721"/>
    </source>
</evidence>
<dbReference type="VEuPathDB" id="AmoebaDB:NfTy_056790"/>
<feature type="transmembrane region" description="Helical" evidence="8">
    <location>
        <begin position="322"/>
        <end position="347"/>
    </location>
</feature>
<dbReference type="InterPro" id="IPR023271">
    <property type="entry name" value="Aquaporin-like"/>
</dbReference>
<dbReference type="AlphaFoldDB" id="A0A6A5BX90"/>
<dbReference type="Gene3D" id="1.20.1080.10">
    <property type="entry name" value="Glycerol uptake facilitator protein"/>
    <property type="match status" value="2"/>
</dbReference>
<keyword evidence="2 8" id="KW-0812">Transmembrane</keyword>
<gene>
    <name evidence="9" type="ORF">FDP41_002755</name>
</gene>
<reference evidence="9 10" key="1">
    <citation type="journal article" date="2019" name="Sci. Rep.">
        <title>Nanopore sequencing improves the draft genome of the human pathogenic amoeba Naegleria fowleri.</title>
        <authorList>
            <person name="Liechti N."/>
            <person name="Schurch N."/>
            <person name="Bruggmann R."/>
            <person name="Wittwer M."/>
        </authorList>
    </citation>
    <scope>NUCLEOTIDE SEQUENCE [LARGE SCALE GENOMIC DNA]</scope>
    <source>
        <strain evidence="9 10">ATCC 30894</strain>
    </source>
</reference>
<dbReference type="EMBL" id="VFQX01000030">
    <property type="protein sequence ID" value="KAF0978240.1"/>
    <property type="molecule type" value="Genomic_DNA"/>
</dbReference>